<dbReference type="EMBL" id="HACG01046173">
    <property type="protein sequence ID" value="CEK93038.1"/>
    <property type="molecule type" value="Transcribed_RNA"/>
</dbReference>
<protein>
    <submittedName>
        <fullName evidence="1">Uncharacterized protein</fullName>
    </submittedName>
</protein>
<evidence type="ECO:0000313" key="2">
    <source>
        <dbReference type="EMBL" id="CEK93039.1"/>
    </source>
</evidence>
<gene>
    <name evidence="1" type="primary">ORF191708</name>
    <name evidence="2" type="synonym">ORF191711</name>
</gene>
<dbReference type="AlphaFoldDB" id="A0A0B7BJC8"/>
<sequence length="103" mass="12019">CITDCNKLIMIFTRSDNIVPGSFLINKSMNRRLNVMSFVAIMLGHTSDLIEIDPLLSRLLYLMVLHTQNVIFGIESSKMRGERSDDSHFLEDRRWFIQCRLLN</sequence>
<dbReference type="EMBL" id="HACG01046174">
    <property type="protein sequence ID" value="CEK93039.1"/>
    <property type="molecule type" value="Transcribed_RNA"/>
</dbReference>
<feature type="non-terminal residue" evidence="1">
    <location>
        <position position="1"/>
    </location>
</feature>
<proteinExistence type="predicted"/>
<name>A0A0B7BJC8_9EUPU</name>
<organism evidence="1">
    <name type="scientific">Arion vulgaris</name>
    <dbReference type="NCBI Taxonomy" id="1028688"/>
    <lineage>
        <taxon>Eukaryota</taxon>
        <taxon>Metazoa</taxon>
        <taxon>Spiralia</taxon>
        <taxon>Lophotrochozoa</taxon>
        <taxon>Mollusca</taxon>
        <taxon>Gastropoda</taxon>
        <taxon>Heterobranchia</taxon>
        <taxon>Euthyneura</taxon>
        <taxon>Panpulmonata</taxon>
        <taxon>Eupulmonata</taxon>
        <taxon>Stylommatophora</taxon>
        <taxon>Helicina</taxon>
        <taxon>Arionoidea</taxon>
        <taxon>Arionidae</taxon>
        <taxon>Arion</taxon>
    </lineage>
</organism>
<evidence type="ECO:0000313" key="1">
    <source>
        <dbReference type="EMBL" id="CEK93038.1"/>
    </source>
</evidence>
<reference evidence="1" key="1">
    <citation type="submission" date="2014-12" db="EMBL/GenBank/DDBJ databases">
        <title>Insight into the proteome of Arion vulgaris.</title>
        <authorList>
            <person name="Aradska J."/>
            <person name="Bulat T."/>
            <person name="Smidak R."/>
            <person name="Sarate P."/>
            <person name="Gangsoo J."/>
            <person name="Sialana F."/>
            <person name="Bilban M."/>
            <person name="Lubec G."/>
        </authorList>
    </citation>
    <scope>NUCLEOTIDE SEQUENCE</scope>
    <source>
        <tissue evidence="1">Skin</tissue>
    </source>
</reference>
<accession>A0A0B7BJC8</accession>